<protein>
    <recommendedName>
        <fullName evidence="5">Coenzyme Q-binding protein COQ10 START domain-containing protein</fullName>
    </recommendedName>
</protein>
<keyword evidence="4" id="KW-1185">Reference proteome</keyword>
<dbReference type="Proteomes" id="UP000193411">
    <property type="component" value="Unassembled WGS sequence"/>
</dbReference>
<feature type="chain" id="PRO_5012011151" description="Coenzyme Q-binding protein COQ10 START domain-containing protein" evidence="2">
    <location>
        <begin position="22"/>
        <end position="298"/>
    </location>
</feature>
<keyword evidence="2" id="KW-0732">Signal</keyword>
<feature type="signal peptide" evidence="2">
    <location>
        <begin position="1"/>
        <end position="21"/>
    </location>
</feature>
<dbReference type="AlphaFoldDB" id="A0A1Y2HRW4"/>
<evidence type="ECO:0000313" key="4">
    <source>
        <dbReference type="Proteomes" id="UP000193411"/>
    </source>
</evidence>
<name>A0A1Y2HRW4_9FUNG</name>
<gene>
    <name evidence="3" type="ORF">BCR44DRAFT_79795</name>
</gene>
<organism evidence="3 4">
    <name type="scientific">Catenaria anguillulae PL171</name>
    <dbReference type="NCBI Taxonomy" id="765915"/>
    <lineage>
        <taxon>Eukaryota</taxon>
        <taxon>Fungi</taxon>
        <taxon>Fungi incertae sedis</taxon>
        <taxon>Blastocladiomycota</taxon>
        <taxon>Blastocladiomycetes</taxon>
        <taxon>Blastocladiales</taxon>
        <taxon>Catenariaceae</taxon>
        <taxon>Catenaria</taxon>
    </lineage>
</organism>
<comment type="caution">
    <text evidence="3">The sequence shown here is derived from an EMBL/GenBank/DDBJ whole genome shotgun (WGS) entry which is preliminary data.</text>
</comment>
<sequence length="298" mass="31517">MMSSRLSKWIAAVSGSAVLSATYIVSRTPAVPPTEATPSPHLLAAARLKHPMKDDAATHAFQVTVPLPPNVPIDAFASAYERCLLSRVERYWLFRLGSSIPGRNAHTQPIPLPGLAANMRIGQPVGALSTVAAKDHATKELLLTWVHPPTRAMGVHWLKITPAPAASSSTSVSSSASASVSAAKDFARQVIAHDKVHLQLGSSLDTSACTTTTTTNSLFASLPAPAVNTAHALYLRMMLLNAAVQLWWDLRHVIRPDPVQAAKVVAERVGVHVPNLPGTAPAGGGRPMVEDRTSVGSK</sequence>
<feature type="compositionally biased region" description="Basic and acidic residues" evidence="1">
    <location>
        <begin position="288"/>
        <end position="298"/>
    </location>
</feature>
<proteinExistence type="predicted"/>
<reference evidence="3 4" key="1">
    <citation type="submission" date="2016-07" db="EMBL/GenBank/DDBJ databases">
        <title>Pervasive Adenine N6-methylation of Active Genes in Fungi.</title>
        <authorList>
            <consortium name="DOE Joint Genome Institute"/>
            <person name="Mondo S.J."/>
            <person name="Dannebaum R.O."/>
            <person name="Kuo R.C."/>
            <person name="Labutti K."/>
            <person name="Haridas S."/>
            <person name="Kuo A."/>
            <person name="Salamov A."/>
            <person name="Ahrendt S.R."/>
            <person name="Lipzen A."/>
            <person name="Sullivan W."/>
            <person name="Andreopoulos W.B."/>
            <person name="Clum A."/>
            <person name="Lindquist E."/>
            <person name="Daum C."/>
            <person name="Ramamoorthy G.K."/>
            <person name="Gryganskyi A."/>
            <person name="Culley D."/>
            <person name="Magnuson J.K."/>
            <person name="James T.Y."/>
            <person name="O'Malley M.A."/>
            <person name="Stajich J.E."/>
            <person name="Spatafora J.W."/>
            <person name="Visel A."/>
            <person name="Grigoriev I.V."/>
        </authorList>
    </citation>
    <scope>NUCLEOTIDE SEQUENCE [LARGE SCALE GENOMIC DNA]</scope>
    <source>
        <strain evidence="3 4">PL171</strain>
    </source>
</reference>
<accession>A0A1Y2HRW4</accession>
<evidence type="ECO:0000256" key="2">
    <source>
        <dbReference type="SAM" id="SignalP"/>
    </source>
</evidence>
<dbReference type="EMBL" id="MCFL01000013">
    <property type="protein sequence ID" value="ORZ37336.1"/>
    <property type="molecule type" value="Genomic_DNA"/>
</dbReference>
<evidence type="ECO:0008006" key="5">
    <source>
        <dbReference type="Google" id="ProtNLM"/>
    </source>
</evidence>
<evidence type="ECO:0000313" key="3">
    <source>
        <dbReference type="EMBL" id="ORZ37336.1"/>
    </source>
</evidence>
<feature type="region of interest" description="Disordered" evidence="1">
    <location>
        <begin position="275"/>
        <end position="298"/>
    </location>
</feature>
<evidence type="ECO:0000256" key="1">
    <source>
        <dbReference type="SAM" id="MobiDB-lite"/>
    </source>
</evidence>
<dbReference type="OrthoDB" id="5556848at2759"/>